<evidence type="ECO:0000256" key="1">
    <source>
        <dbReference type="SAM" id="Phobius"/>
    </source>
</evidence>
<sequence>MNKRACLINKKCGLHLFFLLISLGMYFGSPMKYSQVYCVVLFLLFVSNAFLLYVQDRKNEPLGFNILFTISFFLVSYIYPVFIYPIMPNYSMFTYGGFSSDVITRATALVNVAYAVYSVGYTRNFLAVNLGERVTPVYLISTKQNDRIVTLEIVLFVLIVITGGLEFFSDTYSGEAEANASALFRFIYTFFLSFTLFCCLVDCTMKGFKNSIVICFIILLLLGTGTRTLPLCIMSVYLCYYSLRYHLSIQKVFVALFVAFVFLSLIGHWRGGEELPNTSDNELALFDYVRDFIICNRNLYAIYDHVNNESITYGISSLSYILAPIPFLQSFVSFLFGIPTYSMKSESLTSNWVLGEGNPLGMGTHIVGDIYLSFGFIGVLFLFYFLGKIVTSSRMKSRMGSQSAFIIYYILLSGAIFMCRGSFFYSLKNLIWVLLFWNICNYKYVQNQASHKFI</sequence>
<accession>A0A5M6A690</accession>
<gene>
    <name evidence="2" type="ORF">F2Y86_17160</name>
</gene>
<feature type="transmembrane region" description="Helical" evidence="1">
    <location>
        <begin position="213"/>
        <end position="243"/>
    </location>
</feature>
<dbReference type="AlphaFoldDB" id="A0A5M6A690"/>
<feature type="transmembrane region" description="Helical" evidence="1">
    <location>
        <begin position="34"/>
        <end position="54"/>
    </location>
</feature>
<feature type="transmembrane region" description="Helical" evidence="1">
    <location>
        <begin position="12"/>
        <end position="28"/>
    </location>
</feature>
<dbReference type="InterPro" id="IPR029468">
    <property type="entry name" value="O-ag_pol_Wzy"/>
</dbReference>
<keyword evidence="1" id="KW-0812">Transmembrane</keyword>
<organism evidence="2 3">
    <name type="scientific">Bacteroides cellulosilyticus</name>
    <dbReference type="NCBI Taxonomy" id="246787"/>
    <lineage>
        <taxon>Bacteria</taxon>
        <taxon>Pseudomonadati</taxon>
        <taxon>Bacteroidota</taxon>
        <taxon>Bacteroidia</taxon>
        <taxon>Bacteroidales</taxon>
        <taxon>Bacteroidaceae</taxon>
        <taxon>Bacteroides</taxon>
    </lineage>
</organism>
<feature type="transmembrane region" description="Helical" evidence="1">
    <location>
        <begin position="66"/>
        <end position="86"/>
    </location>
</feature>
<feature type="transmembrane region" description="Helical" evidence="1">
    <location>
        <begin position="249"/>
        <end position="269"/>
    </location>
</feature>
<feature type="transmembrane region" description="Helical" evidence="1">
    <location>
        <begin position="106"/>
        <end position="127"/>
    </location>
</feature>
<proteinExistence type="predicted"/>
<feature type="transmembrane region" description="Helical" evidence="1">
    <location>
        <begin position="148"/>
        <end position="168"/>
    </location>
</feature>
<feature type="transmembrane region" description="Helical" evidence="1">
    <location>
        <begin position="406"/>
        <end position="427"/>
    </location>
</feature>
<keyword evidence="1" id="KW-0472">Membrane</keyword>
<keyword evidence="1" id="KW-1133">Transmembrane helix</keyword>
<feature type="transmembrane region" description="Helical" evidence="1">
    <location>
        <begin position="362"/>
        <end position="386"/>
    </location>
</feature>
<dbReference type="EMBL" id="VVYW01000014">
    <property type="protein sequence ID" value="KAA5406719.1"/>
    <property type="molecule type" value="Genomic_DNA"/>
</dbReference>
<dbReference type="Proteomes" id="UP000325055">
    <property type="component" value="Unassembled WGS sequence"/>
</dbReference>
<feature type="transmembrane region" description="Helical" evidence="1">
    <location>
        <begin position="320"/>
        <end position="342"/>
    </location>
</feature>
<name>A0A5M6A690_9BACE</name>
<dbReference type="Pfam" id="PF14296">
    <property type="entry name" value="O-ag_pol_Wzy"/>
    <property type="match status" value="1"/>
</dbReference>
<comment type="caution">
    <text evidence="2">The sequence shown here is derived from an EMBL/GenBank/DDBJ whole genome shotgun (WGS) entry which is preliminary data.</text>
</comment>
<reference evidence="2 3" key="1">
    <citation type="journal article" date="2019" name="Nat. Med.">
        <title>A library of human gut bacterial isolates paired with longitudinal multiomics data enables mechanistic microbiome research.</title>
        <authorList>
            <person name="Poyet M."/>
            <person name="Groussin M."/>
            <person name="Gibbons S.M."/>
            <person name="Avila-Pacheco J."/>
            <person name="Jiang X."/>
            <person name="Kearney S.M."/>
            <person name="Perrotta A.R."/>
            <person name="Berdy B."/>
            <person name="Zhao S."/>
            <person name="Lieberman T.D."/>
            <person name="Swanson P.K."/>
            <person name="Smith M."/>
            <person name="Roesemann S."/>
            <person name="Alexander J.E."/>
            <person name="Rich S.A."/>
            <person name="Livny J."/>
            <person name="Vlamakis H."/>
            <person name="Clish C."/>
            <person name="Bullock K."/>
            <person name="Deik A."/>
            <person name="Scott J."/>
            <person name="Pierce K.A."/>
            <person name="Xavier R.J."/>
            <person name="Alm E.J."/>
        </authorList>
    </citation>
    <scope>NUCLEOTIDE SEQUENCE [LARGE SCALE GENOMIC DNA]</scope>
    <source>
        <strain evidence="2 3">BIOML-A7</strain>
    </source>
</reference>
<evidence type="ECO:0000313" key="2">
    <source>
        <dbReference type="EMBL" id="KAA5406719.1"/>
    </source>
</evidence>
<evidence type="ECO:0000313" key="3">
    <source>
        <dbReference type="Proteomes" id="UP000325055"/>
    </source>
</evidence>
<protein>
    <submittedName>
        <fullName evidence="2">Oligosaccharide repeat unit polymerase</fullName>
    </submittedName>
</protein>
<dbReference type="RefSeq" id="WP_007214401.1">
    <property type="nucleotide sequence ID" value="NZ_JAFEKG010000001.1"/>
</dbReference>
<feature type="transmembrane region" description="Helical" evidence="1">
    <location>
        <begin position="180"/>
        <end position="201"/>
    </location>
</feature>